<reference evidence="2" key="1">
    <citation type="submission" date="2022-11" db="UniProtKB">
        <authorList>
            <consortium name="WormBaseParasite"/>
        </authorList>
    </citation>
    <scope>IDENTIFICATION</scope>
</reference>
<sequence length="214" mass="24195">MVGQPPTAKGTPAGKSPGRRGRKPKSAQPVEQSDSEEATVEEKETTAVEDEDGEDSPDEVVTPPPKKKKRGRPADPNSVSAKKKREKEEREKKAAQRLAKKAAKKQKIEEEDEASEELKEEHESEKQESEEEAETSIKEMPSKQVRAFNPFQLFCDYMLRKLMSKDPEEYFTYPVSASVAPDYATVISQPMDFYTIQIKINSDAYKILEELKLD</sequence>
<evidence type="ECO:0000313" key="1">
    <source>
        <dbReference type="Proteomes" id="UP000887576"/>
    </source>
</evidence>
<accession>A0AC34R9U9</accession>
<dbReference type="Proteomes" id="UP000887576">
    <property type="component" value="Unplaced"/>
</dbReference>
<name>A0AC34R9U9_9BILA</name>
<organism evidence="1 2">
    <name type="scientific">Panagrolaimus sp. JU765</name>
    <dbReference type="NCBI Taxonomy" id="591449"/>
    <lineage>
        <taxon>Eukaryota</taxon>
        <taxon>Metazoa</taxon>
        <taxon>Ecdysozoa</taxon>
        <taxon>Nematoda</taxon>
        <taxon>Chromadorea</taxon>
        <taxon>Rhabditida</taxon>
        <taxon>Tylenchina</taxon>
        <taxon>Panagrolaimomorpha</taxon>
        <taxon>Panagrolaimoidea</taxon>
        <taxon>Panagrolaimidae</taxon>
        <taxon>Panagrolaimus</taxon>
    </lineage>
</organism>
<protein>
    <submittedName>
        <fullName evidence="2">Bromo domain-containing protein</fullName>
    </submittedName>
</protein>
<evidence type="ECO:0000313" key="2">
    <source>
        <dbReference type="WBParaSite" id="JU765_v2.g4695.t1"/>
    </source>
</evidence>
<dbReference type="WBParaSite" id="JU765_v2.g4695.t1">
    <property type="protein sequence ID" value="JU765_v2.g4695.t1"/>
    <property type="gene ID" value="JU765_v2.g4695"/>
</dbReference>
<proteinExistence type="predicted"/>